<feature type="transmembrane region" description="Helical" evidence="5">
    <location>
        <begin position="82"/>
        <end position="103"/>
    </location>
</feature>
<proteinExistence type="predicted"/>
<evidence type="ECO:0000256" key="5">
    <source>
        <dbReference type="SAM" id="Phobius"/>
    </source>
</evidence>
<comment type="subcellular location">
    <subcellularLocation>
        <location evidence="1">Membrane</location>
        <topology evidence="1">Multi-pass membrane protein</topology>
    </subcellularLocation>
</comment>
<feature type="transmembrane region" description="Helical" evidence="5">
    <location>
        <begin position="31"/>
        <end position="52"/>
    </location>
</feature>
<evidence type="ECO:0000256" key="4">
    <source>
        <dbReference type="ARBA" id="ARBA00023136"/>
    </source>
</evidence>
<reference evidence="6" key="1">
    <citation type="submission" date="2021-05" db="EMBL/GenBank/DDBJ databases">
        <authorList>
            <person name="Pietrasiak N."/>
            <person name="Ward R."/>
            <person name="Stajich J.E."/>
            <person name="Kurbessoian T."/>
        </authorList>
    </citation>
    <scope>NUCLEOTIDE SEQUENCE</scope>
    <source>
        <strain evidence="6">JT2-VF2</strain>
    </source>
</reference>
<accession>A0A951UKB4</accession>
<comment type="caution">
    <text evidence="6">The sequence shown here is derived from an EMBL/GenBank/DDBJ whole genome shotgun (WGS) entry which is preliminary data.</text>
</comment>
<dbReference type="AlphaFoldDB" id="A0A951UKB4"/>
<dbReference type="Proteomes" id="UP000715781">
    <property type="component" value="Unassembled WGS sequence"/>
</dbReference>
<organism evidence="6 7">
    <name type="scientific">Mojavia pulchra JT2-VF2</name>
    <dbReference type="NCBI Taxonomy" id="287848"/>
    <lineage>
        <taxon>Bacteria</taxon>
        <taxon>Bacillati</taxon>
        <taxon>Cyanobacteriota</taxon>
        <taxon>Cyanophyceae</taxon>
        <taxon>Nostocales</taxon>
        <taxon>Nostocaceae</taxon>
    </lineage>
</organism>
<keyword evidence="2 5" id="KW-0812">Transmembrane</keyword>
<dbReference type="InterPro" id="IPR019109">
    <property type="entry name" value="MamF_MmsF"/>
</dbReference>
<evidence type="ECO:0000256" key="2">
    <source>
        <dbReference type="ARBA" id="ARBA00022692"/>
    </source>
</evidence>
<reference evidence="6" key="2">
    <citation type="journal article" date="2022" name="Microbiol. Resour. Announc.">
        <title>Metagenome Sequencing to Explore Phylogenomics of Terrestrial Cyanobacteria.</title>
        <authorList>
            <person name="Ward R.D."/>
            <person name="Stajich J.E."/>
            <person name="Johansen J.R."/>
            <person name="Huntemann M."/>
            <person name="Clum A."/>
            <person name="Foster B."/>
            <person name="Foster B."/>
            <person name="Roux S."/>
            <person name="Palaniappan K."/>
            <person name="Varghese N."/>
            <person name="Mukherjee S."/>
            <person name="Reddy T.B.K."/>
            <person name="Daum C."/>
            <person name="Copeland A."/>
            <person name="Chen I.A."/>
            <person name="Ivanova N.N."/>
            <person name="Kyrpides N.C."/>
            <person name="Shapiro N."/>
            <person name="Eloe-Fadrosh E.A."/>
            <person name="Pietrasiak N."/>
        </authorList>
    </citation>
    <scope>NUCLEOTIDE SEQUENCE</scope>
    <source>
        <strain evidence="6">JT2-VF2</strain>
    </source>
</reference>
<protein>
    <submittedName>
        <fullName evidence="6">DUF4870 domain-containing protein</fullName>
    </submittedName>
</protein>
<keyword evidence="3 5" id="KW-1133">Transmembrane helix</keyword>
<evidence type="ECO:0000313" key="6">
    <source>
        <dbReference type="EMBL" id="MBW4565235.1"/>
    </source>
</evidence>
<evidence type="ECO:0000313" key="7">
    <source>
        <dbReference type="Proteomes" id="UP000715781"/>
    </source>
</evidence>
<keyword evidence="4 5" id="KW-0472">Membrane</keyword>
<evidence type="ECO:0000256" key="1">
    <source>
        <dbReference type="ARBA" id="ARBA00004141"/>
    </source>
</evidence>
<name>A0A951UKB4_9NOST</name>
<gene>
    <name evidence="6" type="ORF">KME32_29955</name>
</gene>
<sequence>MPLINIFITYIIWRFKKSQHSLIDSNAKNSLNFQISITIYIIIWLIIVLFMAKNGGSYLGDITNHNSKFAWRFNQYLSMFGLPIYLLIMLQMVCSISAAITAYQGKLYRYPLTIRFFR</sequence>
<dbReference type="Pfam" id="PF09685">
    <property type="entry name" value="MamF_MmsF"/>
    <property type="match status" value="1"/>
</dbReference>
<dbReference type="EMBL" id="JAHHHN010000033">
    <property type="protein sequence ID" value="MBW4565235.1"/>
    <property type="molecule type" value="Genomic_DNA"/>
</dbReference>
<evidence type="ECO:0000256" key="3">
    <source>
        <dbReference type="ARBA" id="ARBA00022989"/>
    </source>
</evidence>